<dbReference type="Proteomes" id="UP000184172">
    <property type="component" value="Unassembled WGS sequence"/>
</dbReference>
<dbReference type="EMBL" id="FQYV01000017">
    <property type="protein sequence ID" value="SHJ46639.1"/>
    <property type="molecule type" value="Genomic_DNA"/>
</dbReference>
<gene>
    <name evidence="1" type="ORF">SAMN04487908_11766</name>
</gene>
<name>A0A1M6JIV7_9FLAO</name>
<dbReference type="RefSeq" id="WP_092842566.1">
    <property type="nucleotide sequence ID" value="NZ_FNNS01000017.1"/>
</dbReference>
<sequence length="164" mass="19170">MIQTIYQEQPTVESVKFQFINKAFLGIFTPQNKNILTSDELQGKGKVFNDAEELLSAILNNKQYKHSQHIQYLADKHENQTMKIRFELNPFSFVFLSAGEQRYYFVLKTLDTEEATYLWHTPKNKSSLIEKLIQIENQLNIIKEKGSDFKKSNPCYFKLTHLAG</sequence>
<accession>A0A1M6JIV7</accession>
<proteinExistence type="predicted"/>
<dbReference type="AlphaFoldDB" id="A0A1M6JIV7"/>
<dbReference type="STRING" id="797419.SAMN05216556_11766"/>
<dbReference type="OrthoDB" id="9759819at2"/>
<evidence type="ECO:0000313" key="1">
    <source>
        <dbReference type="EMBL" id="SHJ46639.1"/>
    </source>
</evidence>
<evidence type="ECO:0000313" key="2">
    <source>
        <dbReference type="Proteomes" id="UP000184172"/>
    </source>
</evidence>
<organism evidence="1 2">
    <name type="scientific">Aequorivita viscosa</name>
    <dbReference type="NCBI Taxonomy" id="797419"/>
    <lineage>
        <taxon>Bacteria</taxon>
        <taxon>Pseudomonadati</taxon>
        <taxon>Bacteroidota</taxon>
        <taxon>Flavobacteriia</taxon>
        <taxon>Flavobacteriales</taxon>
        <taxon>Flavobacteriaceae</taxon>
        <taxon>Aequorivita</taxon>
    </lineage>
</organism>
<keyword evidence="2" id="KW-1185">Reference proteome</keyword>
<protein>
    <submittedName>
        <fullName evidence="1">Uncharacterized protein</fullName>
    </submittedName>
</protein>
<reference evidence="2" key="1">
    <citation type="submission" date="2016-11" db="EMBL/GenBank/DDBJ databases">
        <authorList>
            <person name="Varghese N."/>
            <person name="Submissions S."/>
        </authorList>
    </citation>
    <scope>NUCLEOTIDE SEQUENCE [LARGE SCALE GENOMIC DNA]</scope>
    <source>
        <strain evidence="2">DSM 26349</strain>
    </source>
</reference>